<gene>
    <name evidence="10" type="ORF">SAMN04244553_0724</name>
</gene>
<dbReference type="InterPro" id="IPR050187">
    <property type="entry name" value="Lipid_Phosphate_FormReg"/>
</dbReference>
<dbReference type="GO" id="GO:0008654">
    <property type="term" value="P:phospholipid biosynthetic process"/>
    <property type="evidence" value="ECO:0007669"/>
    <property type="project" value="UniProtKB-KW"/>
</dbReference>
<reference evidence="10 11" key="1">
    <citation type="submission" date="2017-09" db="EMBL/GenBank/DDBJ databases">
        <authorList>
            <person name="Ehlers B."/>
            <person name="Leendertz F.H."/>
        </authorList>
    </citation>
    <scope>NUCLEOTIDE SEQUENCE [LARGE SCALE GENOMIC DNA]</scope>
    <source>
        <strain evidence="10 11">DSM 45537</strain>
    </source>
</reference>
<keyword evidence="6" id="KW-0067">ATP-binding</keyword>
<feature type="domain" description="DAGKc" evidence="9">
    <location>
        <begin position="1"/>
        <end position="143"/>
    </location>
</feature>
<sequence>MLVILNPQSNAGTALRRWQPVERVLRERHPDMSVELPADADQAVKLVQAHLERSDGTTPEAIVAAGGDGMVNLVLNAIMDTDTDRPRPGAEEIALGAIGLGSSNDFHKPVPPSATLAGVAVRVDAARAEAVDVGKATMLLPDGTRAVRYFLLNASMGLVAAGNDSFNNATGALAWLKSRNVEAAIVATALRNIATHRPLRLEVRGTDWSHTAPITNIGVLKSVHFAGGMYYDTPVTRTDGRFDVNIWAAAGRLRVLGLIAGLYRGAFTGSPLAICRRDTTVELRPERPVPLELDGEITVVESARLEVLPRVLKVCAA</sequence>
<evidence type="ECO:0000256" key="6">
    <source>
        <dbReference type="ARBA" id="ARBA00022840"/>
    </source>
</evidence>
<evidence type="ECO:0000256" key="1">
    <source>
        <dbReference type="ARBA" id="ARBA00001946"/>
    </source>
</evidence>
<evidence type="ECO:0000313" key="11">
    <source>
        <dbReference type="Proteomes" id="UP000219565"/>
    </source>
</evidence>
<evidence type="ECO:0000256" key="5">
    <source>
        <dbReference type="ARBA" id="ARBA00022777"/>
    </source>
</evidence>
<dbReference type="InterPro" id="IPR016064">
    <property type="entry name" value="NAD/diacylglycerol_kinase_sf"/>
</dbReference>
<evidence type="ECO:0000259" key="9">
    <source>
        <dbReference type="PROSITE" id="PS50146"/>
    </source>
</evidence>
<keyword evidence="8" id="KW-1208">Phospholipid metabolism</keyword>
<keyword evidence="7" id="KW-0444">Lipid biosynthesis</keyword>
<dbReference type="GO" id="GO:0004143">
    <property type="term" value="F:ATP-dependent diacylglycerol kinase activity"/>
    <property type="evidence" value="ECO:0007669"/>
    <property type="project" value="TreeGrafter"/>
</dbReference>
<dbReference type="PANTHER" id="PTHR12358:SF106">
    <property type="entry name" value="LIPID KINASE YEGS"/>
    <property type="match status" value="1"/>
</dbReference>
<accession>A0A285KZ64</accession>
<dbReference type="OrthoDB" id="4516631at2"/>
<dbReference type="PANTHER" id="PTHR12358">
    <property type="entry name" value="SPHINGOSINE KINASE"/>
    <property type="match status" value="1"/>
</dbReference>
<protein>
    <submittedName>
        <fullName evidence="10">Diacylglycerol kinase family enzyme</fullName>
    </submittedName>
</protein>
<evidence type="ECO:0000313" key="10">
    <source>
        <dbReference type="EMBL" id="SNY76501.1"/>
    </source>
</evidence>
<dbReference type="InterPro" id="IPR045540">
    <property type="entry name" value="YegS/DAGK_C"/>
</dbReference>
<comment type="similarity">
    <text evidence="2">Belongs to the diacylglycerol/lipid kinase family.</text>
</comment>
<organism evidence="10 11">
    <name type="scientific">Nocardia amikacinitolerans</name>
    <dbReference type="NCBI Taxonomy" id="756689"/>
    <lineage>
        <taxon>Bacteria</taxon>
        <taxon>Bacillati</taxon>
        <taxon>Actinomycetota</taxon>
        <taxon>Actinomycetes</taxon>
        <taxon>Mycobacteriales</taxon>
        <taxon>Nocardiaceae</taxon>
        <taxon>Nocardia</taxon>
    </lineage>
</organism>
<keyword evidence="7" id="KW-0594">Phospholipid biosynthesis</keyword>
<dbReference type="RefSeq" id="WP_097243617.1">
    <property type="nucleotide sequence ID" value="NZ_OBEG01000001.1"/>
</dbReference>
<dbReference type="GO" id="GO:0005524">
    <property type="term" value="F:ATP binding"/>
    <property type="evidence" value="ECO:0007669"/>
    <property type="project" value="UniProtKB-KW"/>
</dbReference>
<evidence type="ECO:0000256" key="2">
    <source>
        <dbReference type="ARBA" id="ARBA00005983"/>
    </source>
</evidence>
<keyword evidence="3" id="KW-0808">Transferase</keyword>
<dbReference type="Pfam" id="PF19279">
    <property type="entry name" value="YegS_C"/>
    <property type="match status" value="1"/>
</dbReference>
<dbReference type="STRING" id="1379680.GCA_001612615_00289"/>
<keyword evidence="5 10" id="KW-0418">Kinase</keyword>
<dbReference type="AlphaFoldDB" id="A0A285KZ64"/>
<evidence type="ECO:0000256" key="3">
    <source>
        <dbReference type="ARBA" id="ARBA00022679"/>
    </source>
</evidence>
<name>A0A285KZ64_9NOCA</name>
<dbReference type="SUPFAM" id="SSF111331">
    <property type="entry name" value="NAD kinase/diacylglycerol kinase-like"/>
    <property type="match status" value="1"/>
</dbReference>
<evidence type="ECO:0000256" key="7">
    <source>
        <dbReference type="ARBA" id="ARBA00023209"/>
    </source>
</evidence>
<dbReference type="EMBL" id="OBEG01000001">
    <property type="protein sequence ID" value="SNY76501.1"/>
    <property type="molecule type" value="Genomic_DNA"/>
</dbReference>
<dbReference type="InterPro" id="IPR001206">
    <property type="entry name" value="Diacylglycerol_kinase_cat_dom"/>
</dbReference>
<dbReference type="SMART" id="SM00046">
    <property type="entry name" value="DAGKc"/>
    <property type="match status" value="1"/>
</dbReference>
<dbReference type="Gene3D" id="3.40.50.10330">
    <property type="entry name" value="Probable inorganic polyphosphate/atp-NAD kinase, domain 1"/>
    <property type="match status" value="1"/>
</dbReference>
<dbReference type="PROSITE" id="PS50146">
    <property type="entry name" value="DAGK"/>
    <property type="match status" value="1"/>
</dbReference>
<dbReference type="Proteomes" id="UP000219565">
    <property type="component" value="Unassembled WGS sequence"/>
</dbReference>
<dbReference type="Pfam" id="PF00781">
    <property type="entry name" value="DAGK_cat"/>
    <property type="match status" value="1"/>
</dbReference>
<keyword evidence="7" id="KW-0443">Lipid metabolism</keyword>
<dbReference type="Gene3D" id="2.60.200.40">
    <property type="match status" value="1"/>
</dbReference>
<proteinExistence type="inferred from homology"/>
<dbReference type="InterPro" id="IPR017438">
    <property type="entry name" value="ATP-NAD_kinase_N"/>
</dbReference>
<keyword evidence="11" id="KW-1185">Reference proteome</keyword>
<comment type="cofactor">
    <cofactor evidence="1">
        <name>Mg(2+)</name>
        <dbReference type="ChEBI" id="CHEBI:18420"/>
    </cofactor>
</comment>
<dbReference type="GO" id="GO:0005886">
    <property type="term" value="C:plasma membrane"/>
    <property type="evidence" value="ECO:0007669"/>
    <property type="project" value="TreeGrafter"/>
</dbReference>
<keyword evidence="4" id="KW-0547">Nucleotide-binding</keyword>
<evidence type="ECO:0000256" key="8">
    <source>
        <dbReference type="ARBA" id="ARBA00023264"/>
    </source>
</evidence>
<evidence type="ECO:0000256" key="4">
    <source>
        <dbReference type="ARBA" id="ARBA00022741"/>
    </source>
</evidence>